<name>A0A5B7J131_PORTR</name>
<dbReference type="Proteomes" id="UP000324222">
    <property type="component" value="Unassembled WGS sequence"/>
</dbReference>
<dbReference type="AlphaFoldDB" id="A0A5B7J131"/>
<organism evidence="1 2">
    <name type="scientific">Portunus trituberculatus</name>
    <name type="common">Swimming crab</name>
    <name type="synonym">Neptunus trituberculatus</name>
    <dbReference type="NCBI Taxonomy" id="210409"/>
    <lineage>
        <taxon>Eukaryota</taxon>
        <taxon>Metazoa</taxon>
        <taxon>Ecdysozoa</taxon>
        <taxon>Arthropoda</taxon>
        <taxon>Crustacea</taxon>
        <taxon>Multicrustacea</taxon>
        <taxon>Malacostraca</taxon>
        <taxon>Eumalacostraca</taxon>
        <taxon>Eucarida</taxon>
        <taxon>Decapoda</taxon>
        <taxon>Pleocyemata</taxon>
        <taxon>Brachyura</taxon>
        <taxon>Eubrachyura</taxon>
        <taxon>Portunoidea</taxon>
        <taxon>Portunidae</taxon>
        <taxon>Portuninae</taxon>
        <taxon>Portunus</taxon>
    </lineage>
</organism>
<evidence type="ECO:0000313" key="1">
    <source>
        <dbReference type="EMBL" id="MPC88289.1"/>
    </source>
</evidence>
<reference evidence="1 2" key="1">
    <citation type="submission" date="2019-05" db="EMBL/GenBank/DDBJ databases">
        <title>Another draft genome of Portunus trituberculatus and its Hox gene families provides insights of decapod evolution.</title>
        <authorList>
            <person name="Jeong J.-H."/>
            <person name="Song I."/>
            <person name="Kim S."/>
            <person name="Choi T."/>
            <person name="Kim D."/>
            <person name="Ryu S."/>
            <person name="Kim W."/>
        </authorList>
    </citation>
    <scope>NUCLEOTIDE SEQUENCE [LARGE SCALE GENOMIC DNA]</scope>
    <source>
        <tissue evidence="1">Muscle</tissue>
    </source>
</reference>
<comment type="caution">
    <text evidence="1">The sequence shown here is derived from an EMBL/GenBank/DDBJ whole genome shotgun (WGS) entry which is preliminary data.</text>
</comment>
<gene>
    <name evidence="1" type="ORF">E2C01_083189</name>
</gene>
<sequence length="70" mass="7660">MSWSVTAQNWGSHSSLAWKKSFSIVNQTKYTSSYSQLGHSDDREGRGMGQEGKVKVVEGKGLVIEVAEAI</sequence>
<accession>A0A5B7J131</accession>
<keyword evidence="2" id="KW-1185">Reference proteome</keyword>
<dbReference type="EMBL" id="VSRR010077331">
    <property type="protein sequence ID" value="MPC88289.1"/>
    <property type="molecule type" value="Genomic_DNA"/>
</dbReference>
<protein>
    <submittedName>
        <fullName evidence="1">Uncharacterized protein</fullName>
    </submittedName>
</protein>
<proteinExistence type="predicted"/>
<evidence type="ECO:0000313" key="2">
    <source>
        <dbReference type="Proteomes" id="UP000324222"/>
    </source>
</evidence>